<dbReference type="EMBL" id="CP054020">
    <property type="protein sequence ID" value="QKI89771.1"/>
    <property type="molecule type" value="Genomic_DNA"/>
</dbReference>
<dbReference type="RefSeq" id="WP_173285888.1">
    <property type="nucleotide sequence ID" value="NZ_CP054020.1"/>
</dbReference>
<dbReference type="AlphaFoldDB" id="A0A7D4NR64"/>
<reference evidence="2 3" key="1">
    <citation type="submission" date="2020-05" db="EMBL/GenBank/DDBJ databases">
        <title>Thiomicrorhabdus sediminis sp.nov. and Thiomicrorhabdus xiamenensis sp.nov., novel sulfur-oxidizing bacteria isolated from coastal sediment.</title>
        <authorList>
            <person name="Liu X."/>
        </authorList>
    </citation>
    <scope>NUCLEOTIDE SEQUENCE [LARGE SCALE GENOMIC DNA]</scope>
    <source>
        <strain evidence="2 3">G2</strain>
    </source>
</reference>
<feature type="transmembrane region" description="Helical" evidence="1">
    <location>
        <begin position="86"/>
        <end position="105"/>
    </location>
</feature>
<proteinExistence type="predicted"/>
<name>A0A7D4NR64_9GAMM</name>
<organism evidence="2 3">
    <name type="scientific">Thiomicrorhabdus xiamenensis</name>
    <dbReference type="NCBI Taxonomy" id="2739063"/>
    <lineage>
        <taxon>Bacteria</taxon>
        <taxon>Pseudomonadati</taxon>
        <taxon>Pseudomonadota</taxon>
        <taxon>Gammaproteobacteria</taxon>
        <taxon>Thiotrichales</taxon>
        <taxon>Piscirickettsiaceae</taxon>
        <taxon>Thiomicrorhabdus</taxon>
    </lineage>
</organism>
<dbReference type="Proteomes" id="UP000504724">
    <property type="component" value="Chromosome"/>
</dbReference>
<keyword evidence="3" id="KW-1185">Reference proteome</keyword>
<evidence type="ECO:0000313" key="3">
    <source>
        <dbReference type="Proteomes" id="UP000504724"/>
    </source>
</evidence>
<keyword evidence="1" id="KW-1133">Transmembrane helix</keyword>
<accession>A0A7D4NR64</accession>
<keyword evidence="1" id="KW-0812">Transmembrane</keyword>
<protein>
    <submittedName>
        <fullName evidence="2">Uncharacterized protein</fullName>
    </submittedName>
</protein>
<evidence type="ECO:0000256" key="1">
    <source>
        <dbReference type="SAM" id="Phobius"/>
    </source>
</evidence>
<sequence length="447" mass="52224">MIDDQANAKLVEDQNKADELYTAEFLEEVNNYSDRIVERNDYVNEFFLYFVVPQLERTRQLKMQNNTEIENSVCYWNYFKFTLHGVYLFFISVFYSVVIPSYVLLKYRRNEKRLNPTQSLAVIRSPATYSKMAFLKNQGVLFYADSLVFSSADVELSLYSQSFLSRLIGVFVIPWLSIKDFFSLFLMVRRHLGFVSAVGMLSYYRKRLSHKVTFGFYLSRLLKNVKPHVFYTGNKEDRFALIEKRLCHEVGIKSVCIPHGLEYSFKMPGGLVGDIFYCNSESAKYHLESLYAQSRTKFLFDENVVFKMLSRHTEALSSKKLVFFPESREPEKNLVIIDFLKRQGFDFLVKLHGKDSLENYRSVIDESCLVDDFDQAISNSICLARKSTVLLEAIYNHSVPIAILVDMKDRAYFEFMFPSLKDESILKVYSFDELKSLVKILRAQNVQ</sequence>
<gene>
    <name evidence="2" type="ORF">HQN79_09395</name>
</gene>
<keyword evidence="1" id="KW-0472">Membrane</keyword>
<dbReference type="KEGG" id="txa:HQN79_09395"/>
<feature type="transmembrane region" description="Helical" evidence="1">
    <location>
        <begin position="156"/>
        <end position="176"/>
    </location>
</feature>
<evidence type="ECO:0000313" key="2">
    <source>
        <dbReference type="EMBL" id="QKI89771.1"/>
    </source>
</evidence>